<proteinExistence type="predicted"/>
<keyword evidence="2" id="KW-1185">Reference proteome</keyword>
<dbReference type="Proteomes" id="UP001057402">
    <property type="component" value="Chromosome 3"/>
</dbReference>
<protein>
    <submittedName>
        <fullName evidence="1">Uncharacterized protein</fullName>
    </submittedName>
</protein>
<evidence type="ECO:0000313" key="2">
    <source>
        <dbReference type="Proteomes" id="UP001057402"/>
    </source>
</evidence>
<dbReference type="EMBL" id="CM042882">
    <property type="protein sequence ID" value="KAI4381986.1"/>
    <property type="molecule type" value="Genomic_DNA"/>
</dbReference>
<evidence type="ECO:0000313" key="1">
    <source>
        <dbReference type="EMBL" id="KAI4381986.1"/>
    </source>
</evidence>
<comment type="caution">
    <text evidence="1">The sequence shown here is derived from an EMBL/GenBank/DDBJ whole genome shotgun (WGS) entry which is preliminary data.</text>
</comment>
<accession>A0ACB9RUT7</accession>
<organism evidence="1 2">
    <name type="scientific">Melastoma candidum</name>
    <dbReference type="NCBI Taxonomy" id="119954"/>
    <lineage>
        <taxon>Eukaryota</taxon>
        <taxon>Viridiplantae</taxon>
        <taxon>Streptophyta</taxon>
        <taxon>Embryophyta</taxon>
        <taxon>Tracheophyta</taxon>
        <taxon>Spermatophyta</taxon>
        <taxon>Magnoliopsida</taxon>
        <taxon>eudicotyledons</taxon>
        <taxon>Gunneridae</taxon>
        <taxon>Pentapetalae</taxon>
        <taxon>rosids</taxon>
        <taxon>malvids</taxon>
        <taxon>Myrtales</taxon>
        <taxon>Melastomataceae</taxon>
        <taxon>Melastomatoideae</taxon>
        <taxon>Melastomateae</taxon>
        <taxon>Melastoma</taxon>
    </lineage>
</organism>
<sequence length="126" mass="14193">MLRQPYQGTTALWNTTEADILTNFDKDLGIRFSSALDYIVRIGYILHLVLFHYDPQHLDGIQVYRCNTAVSLGFIFPPFVALRFSQKGASLNQAEKLLSWVMLVLAVMVSIVGVIGNIYSLESHSE</sequence>
<name>A0ACB9RUT7_9MYRT</name>
<gene>
    <name evidence="1" type="ORF">MLD38_007999</name>
</gene>
<reference evidence="2" key="1">
    <citation type="journal article" date="2023" name="Front. Plant Sci.">
        <title>Chromosomal-level genome assembly of Melastoma candidum provides insights into trichome evolution.</title>
        <authorList>
            <person name="Zhong Y."/>
            <person name="Wu W."/>
            <person name="Sun C."/>
            <person name="Zou P."/>
            <person name="Liu Y."/>
            <person name="Dai S."/>
            <person name="Zhou R."/>
        </authorList>
    </citation>
    <scope>NUCLEOTIDE SEQUENCE [LARGE SCALE GENOMIC DNA]</scope>
</reference>